<dbReference type="OrthoDB" id="2608786at2759"/>
<sequence length="181" mass="19790">MSGAEPCIFSGTIRTPRAIAALQTIRSPALLHHLTPGIATSRFSATMASAKVSTQMTMELGCEDSDDESTNSNDISHNEELKAQLVLNITQAQRDICLAEKKLADCIPKENTALGVLYQFEATEAERMLEDANMDIGYVCHSLRKSSITLYEDSGSDKPLKRCCSSASSSQHSEQHYCQDL</sequence>
<protein>
    <submittedName>
        <fullName evidence="1">Uncharacterized protein</fullName>
    </submittedName>
</protein>
<organism evidence="1 2">
    <name type="scientific">Suillus placidus</name>
    <dbReference type="NCBI Taxonomy" id="48579"/>
    <lineage>
        <taxon>Eukaryota</taxon>
        <taxon>Fungi</taxon>
        <taxon>Dikarya</taxon>
        <taxon>Basidiomycota</taxon>
        <taxon>Agaricomycotina</taxon>
        <taxon>Agaricomycetes</taxon>
        <taxon>Agaricomycetidae</taxon>
        <taxon>Boletales</taxon>
        <taxon>Suillineae</taxon>
        <taxon>Suillaceae</taxon>
        <taxon>Suillus</taxon>
    </lineage>
</organism>
<evidence type="ECO:0000313" key="1">
    <source>
        <dbReference type="EMBL" id="KAG1770790.1"/>
    </source>
</evidence>
<dbReference type="EMBL" id="JABBWD010000063">
    <property type="protein sequence ID" value="KAG1770790.1"/>
    <property type="molecule type" value="Genomic_DNA"/>
</dbReference>
<reference evidence="1" key="1">
    <citation type="journal article" date="2020" name="New Phytol.">
        <title>Comparative genomics reveals dynamic genome evolution in host specialist ectomycorrhizal fungi.</title>
        <authorList>
            <person name="Lofgren L.A."/>
            <person name="Nguyen N.H."/>
            <person name="Vilgalys R."/>
            <person name="Ruytinx J."/>
            <person name="Liao H.L."/>
            <person name="Branco S."/>
            <person name="Kuo A."/>
            <person name="LaButti K."/>
            <person name="Lipzen A."/>
            <person name="Andreopoulos W."/>
            <person name="Pangilinan J."/>
            <person name="Riley R."/>
            <person name="Hundley H."/>
            <person name="Na H."/>
            <person name="Barry K."/>
            <person name="Grigoriev I.V."/>
            <person name="Stajich J.E."/>
            <person name="Kennedy P.G."/>
        </authorList>
    </citation>
    <scope>NUCLEOTIDE SEQUENCE</scope>
    <source>
        <strain evidence="1">DOB743</strain>
    </source>
</reference>
<accession>A0A9P7CY64</accession>
<gene>
    <name evidence="1" type="ORF">EV702DRAFT_1202261</name>
</gene>
<keyword evidence="2" id="KW-1185">Reference proteome</keyword>
<dbReference type="Proteomes" id="UP000714275">
    <property type="component" value="Unassembled WGS sequence"/>
</dbReference>
<comment type="caution">
    <text evidence="1">The sequence shown here is derived from an EMBL/GenBank/DDBJ whole genome shotgun (WGS) entry which is preliminary data.</text>
</comment>
<name>A0A9P7CY64_9AGAM</name>
<evidence type="ECO:0000313" key="2">
    <source>
        <dbReference type="Proteomes" id="UP000714275"/>
    </source>
</evidence>
<proteinExistence type="predicted"/>
<dbReference type="AlphaFoldDB" id="A0A9P7CY64"/>